<name>A0ABN1TYT5_9ACTN</name>
<protein>
    <recommendedName>
        <fullName evidence="3">ATP-dependent Zn protease</fullName>
    </recommendedName>
</protein>
<evidence type="ECO:0000313" key="1">
    <source>
        <dbReference type="EMBL" id="GAA1107919.1"/>
    </source>
</evidence>
<gene>
    <name evidence="1" type="ORF">GCM10009663_57260</name>
</gene>
<dbReference type="RefSeq" id="WP_344626590.1">
    <property type="nucleotide sequence ID" value="NZ_BAAALD010000071.1"/>
</dbReference>
<dbReference type="Proteomes" id="UP001499987">
    <property type="component" value="Unassembled WGS sequence"/>
</dbReference>
<accession>A0ABN1TYT5</accession>
<sequence length="214" mass="22695">MTATGRPPSAAHHGAGPAAPGLRWVFNAGYWSRAPQPAHLSGQDQIDAPLDWPGARREHRAHHEAGHVVAALAAGVPVARIWLAPGDDQVAGLGGGTELHLPEAWELAGPILAAGEVAAQRWLLHTGRWSDAAAWAVEMSAADDRRRLAAAAERADLPYVEHHGGWDSACARARQLLAPQWSAVEAIALQLLQEPGGTLDKRAIEDLANVFVIP</sequence>
<comment type="caution">
    <text evidence="1">The sequence shown here is derived from an EMBL/GenBank/DDBJ whole genome shotgun (WGS) entry which is preliminary data.</text>
</comment>
<dbReference type="EMBL" id="BAAALD010000071">
    <property type="protein sequence ID" value="GAA1107919.1"/>
    <property type="molecule type" value="Genomic_DNA"/>
</dbReference>
<dbReference type="SUPFAM" id="SSF140990">
    <property type="entry name" value="FtsH protease domain-like"/>
    <property type="match status" value="1"/>
</dbReference>
<proteinExistence type="predicted"/>
<keyword evidence="2" id="KW-1185">Reference proteome</keyword>
<organism evidence="1 2">
    <name type="scientific">Kitasatospora arboriphila</name>
    <dbReference type="NCBI Taxonomy" id="258052"/>
    <lineage>
        <taxon>Bacteria</taxon>
        <taxon>Bacillati</taxon>
        <taxon>Actinomycetota</taxon>
        <taxon>Actinomycetes</taxon>
        <taxon>Kitasatosporales</taxon>
        <taxon>Streptomycetaceae</taxon>
        <taxon>Kitasatospora</taxon>
    </lineage>
</organism>
<evidence type="ECO:0008006" key="3">
    <source>
        <dbReference type="Google" id="ProtNLM"/>
    </source>
</evidence>
<dbReference type="InterPro" id="IPR037219">
    <property type="entry name" value="Peptidase_M41-like"/>
</dbReference>
<reference evidence="1 2" key="1">
    <citation type="journal article" date="2019" name="Int. J. Syst. Evol. Microbiol.">
        <title>The Global Catalogue of Microorganisms (GCM) 10K type strain sequencing project: providing services to taxonomists for standard genome sequencing and annotation.</title>
        <authorList>
            <consortium name="The Broad Institute Genomics Platform"/>
            <consortium name="The Broad Institute Genome Sequencing Center for Infectious Disease"/>
            <person name="Wu L."/>
            <person name="Ma J."/>
        </authorList>
    </citation>
    <scope>NUCLEOTIDE SEQUENCE [LARGE SCALE GENOMIC DNA]</scope>
    <source>
        <strain evidence="1 2">JCM 13002</strain>
    </source>
</reference>
<evidence type="ECO:0000313" key="2">
    <source>
        <dbReference type="Proteomes" id="UP001499987"/>
    </source>
</evidence>